<dbReference type="InterPro" id="IPR029002">
    <property type="entry name" value="PLPC/GPLD1"/>
</dbReference>
<name>A0ABM9D811_9BACT</name>
<gene>
    <name evidence="2" type="ORF">GEAMG1_0717</name>
</gene>
<evidence type="ECO:0000259" key="1">
    <source>
        <dbReference type="Pfam" id="PF00882"/>
    </source>
</evidence>
<dbReference type="RefSeq" id="WP_305731463.1">
    <property type="nucleotide sequence ID" value="NZ_OW150024.1"/>
</dbReference>
<evidence type="ECO:0000313" key="3">
    <source>
        <dbReference type="Proteomes" id="UP001295463"/>
    </source>
</evidence>
<protein>
    <submittedName>
        <fullName evidence="2">Zn_dep_PLPC domain-containing protein</fullName>
    </submittedName>
</protein>
<reference evidence="2 3" key="1">
    <citation type="submission" date="2022-03" db="EMBL/GenBank/DDBJ databases">
        <authorList>
            <person name="Koch H."/>
        </authorList>
    </citation>
    <scope>NUCLEOTIDE SEQUENCE [LARGE SCALE GENOMIC DNA]</scope>
    <source>
        <strain evidence="2 3">G1</strain>
    </source>
</reference>
<keyword evidence="3" id="KW-1185">Reference proteome</keyword>
<sequence>MPKELTHWALAEEALHRLPADSRLKGLIHDQRELYLVGAVLPDTLLHLFYGPWSRQALLLADQFHDTAANSFQPLIEVERRFPGSLPAPLLACLLGVISHMLADCVLHPFVYAVSGSGEIGRHYRLETDIDCYVAHRGRIGFGRRLADLVGPEARVRLVELLGMLFDPRGTLPREALERALALHCRLQGMYGVPAWQIVTSCLALVPVRFFRRNRELFYPLSGAGVRGAACALPRPWRHPVTGREERATLDDLLSAAVTAMVEHFERIGHAGCLAAALQDPPGANLLTGSYGVRLADARFISAEPP</sequence>
<dbReference type="Pfam" id="PF00882">
    <property type="entry name" value="Zn_dep_PLPC"/>
    <property type="match status" value="1"/>
</dbReference>
<accession>A0ABM9D811</accession>
<feature type="domain" description="Phospholipase C/D" evidence="1">
    <location>
        <begin position="6"/>
        <end position="135"/>
    </location>
</feature>
<evidence type="ECO:0000313" key="2">
    <source>
        <dbReference type="EMBL" id="CAH2030530.1"/>
    </source>
</evidence>
<dbReference type="EMBL" id="OW150024">
    <property type="protein sequence ID" value="CAH2030530.1"/>
    <property type="molecule type" value="Genomic_DNA"/>
</dbReference>
<proteinExistence type="predicted"/>
<organism evidence="2 3">
    <name type="scientific">Trichlorobacter ammonificans</name>
    <dbReference type="NCBI Taxonomy" id="2916410"/>
    <lineage>
        <taxon>Bacteria</taxon>
        <taxon>Pseudomonadati</taxon>
        <taxon>Thermodesulfobacteriota</taxon>
        <taxon>Desulfuromonadia</taxon>
        <taxon>Geobacterales</taxon>
        <taxon>Geobacteraceae</taxon>
        <taxon>Trichlorobacter</taxon>
    </lineage>
</organism>
<dbReference type="Proteomes" id="UP001295463">
    <property type="component" value="Chromosome"/>
</dbReference>